<feature type="transmembrane region" description="Helical" evidence="1">
    <location>
        <begin position="224"/>
        <end position="243"/>
    </location>
</feature>
<organism evidence="2 3">
    <name type="scientific">Domibacillus epiphyticus</name>
    <dbReference type="NCBI Taxonomy" id="1714355"/>
    <lineage>
        <taxon>Bacteria</taxon>
        <taxon>Bacillati</taxon>
        <taxon>Bacillota</taxon>
        <taxon>Bacilli</taxon>
        <taxon>Bacillales</taxon>
        <taxon>Bacillaceae</taxon>
        <taxon>Domibacillus</taxon>
    </lineage>
</organism>
<feature type="transmembrane region" description="Helical" evidence="1">
    <location>
        <begin position="434"/>
        <end position="452"/>
    </location>
</feature>
<feature type="transmembrane region" description="Helical" evidence="1">
    <location>
        <begin position="407"/>
        <end position="428"/>
    </location>
</feature>
<feature type="transmembrane region" description="Helical" evidence="1">
    <location>
        <begin position="104"/>
        <end position="121"/>
    </location>
</feature>
<reference evidence="2 3" key="1">
    <citation type="submission" date="2016-12" db="EMBL/GenBank/DDBJ databases">
        <title>Domibacillus sp. SAB 38T whole genome sequencing.</title>
        <authorList>
            <person name="Verma A."/>
            <person name="Ojha A.K."/>
            <person name="Krishnamurthi S."/>
        </authorList>
    </citation>
    <scope>NUCLEOTIDE SEQUENCE [LARGE SCALE GENOMIC DNA]</scope>
    <source>
        <strain evidence="2 3">SAB 38</strain>
    </source>
</reference>
<keyword evidence="1" id="KW-1133">Transmembrane helix</keyword>
<dbReference type="RefSeq" id="WP_076766413.1">
    <property type="nucleotide sequence ID" value="NZ_MSFI01000019.1"/>
</dbReference>
<protein>
    <recommendedName>
        <fullName evidence="4">O-antigen ligase like membrane protein</fullName>
    </recommendedName>
</protein>
<name>A0A1V2A6R1_9BACI</name>
<feature type="transmembrane region" description="Helical" evidence="1">
    <location>
        <begin position="170"/>
        <end position="193"/>
    </location>
</feature>
<comment type="caution">
    <text evidence="2">The sequence shown here is derived from an EMBL/GenBank/DDBJ whole genome shotgun (WGS) entry which is preliminary data.</text>
</comment>
<feature type="transmembrane region" description="Helical" evidence="1">
    <location>
        <begin position="374"/>
        <end position="395"/>
    </location>
</feature>
<dbReference type="Proteomes" id="UP000188613">
    <property type="component" value="Unassembled WGS sequence"/>
</dbReference>
<keyword evidence="1" id="KW-0472">Membrane</keyword>
<dbReference type="AlphaFoldDB" id="A0A1V2A6R1"/>
<dbReference type="STRING" id="1714355.BTO28_11600"/>
<feature type="transmembrane region" description="Helical" evidence="1">
    <location>
        <begin position="67"/>
        <end position="84"/>
    </location>
</feature>
<keyword evidence="1" id="KW-0812">Transmembrane</keyword>
<evidence type="ECO:0008006" key="4">
    <source>
        <dbReference type="Google" id="ProtNLM"/>
    </source>
</evidence>
<proteinExistence type="predicted"/>
<feature type="transmembrane region" description="Helical" evidence="1">
    <location>
        <begin position="36"/>
        <end position="55"/>
    </location>
</feature>
<dbReference type="InterPro" id="IPR049504">
    <property type="entry name" value="O-antigen_lig"/>
</dbReference>
<dbReference type="OrthoDB" id="2281244at2"/>
<evidence type="ECO:0000313" key="3">
    <source>
        <dbReference type="Proteomes" id="UP000188613"/>
    </source>
</evidence>
<accession>A0A1V2A6R1</accession>
<sequence>MKNEKTFWLLALAFVIWQPVIDVLTSASLLLLNVNLTVGVIARVLFMAALVVMLLLMARRNRLARRYTLYLIGLAILIIVNLALNMNIKDPYYLASELKYFNKVVYFPIMFVGFSVLYLYLKRENEPYKEKTTTYFLYSSLIISAVFIVSFITGTSMANYSHTKIGFSGWFFAGNEIGAIMAIILPITAVYAIERTERLKEWRHWIPFILLAFSMQFLGTKVGYGGVVVVLIAAFLSTLILYFTKNRSEKMRSNMLISLILTAVLAVATPFTPIFHNMFAHLSLLNIDFSNEDETIDPETGEEVNPADEDSEITDEQIQNLVFSSREKYLAEMKNEFADAPIEQKLFGMGFAGNYEEPEPGKGPRMIEMDFFDLFFSLGIVGFLYLISVPLYYVVKFIIHFVRNIKDTFTPVNVMYGVSFILGIGIAATAGHVLTAPAVSIYVAVVMAMLMVREGIIKE</sequence>
<gene>
    <name evidence="2" type="ORF">BTO28_11600</name>
</gene>
<feature type="transmembrane region" description="Helical" evidence="1">
    <location>
        <begin position="255"/>
        <end position="275"/>
    </location>
</feature>
<feature type="transmembrane region" description="Helical" evidence="1">
    <location>
        <begin position="133"/>
        <end position="158"/>
    </location>
</feature>
<keyword evidence="3" id="KW-1185">Reference proteome</keyword>
<feature type="transmembrane region" description="Helical" evidence="1">
    <location>
        <begin position="202"/>
        <end position="218"/>
    </location>
</feature>
<evidence type="ECO:0000256" key="1">
    <source>
        <dbReference type="SAM" id="Phobius"/>
    </source>
</evidence>
<dbReference type="EMBL" id="MSFI01000019">
    <property type="protein sequence ID" value="OMP66678.1"/>
    <property type="molecule type" value="Genomic_DNA"/>
</dbReference>
<evidence type="ECO:0000313" key="2">
    <source>
        <dbReference type="EMBL" id="OMP66678.1"/>
    </source>
</evidence>
<dbReference type="Pfam" id="PF13425">
    <property type="entry name" value="O-antigen_lig"/>
    <property type="match status" value="1"/>
</dbReference>